<keyword evidence="2" id="KW-1133">Transmembrane helix</keyword>
<dbReference type="EMBL" id="CP047156">
    <property type="protein sequence ID" value="QHB99496.1"/>
    <property type="molecule type" value="Genomic_DNA"/>
</dbReference>
<keyword evidence="2" id="KW-0472">Membrane</keyword>
<keyword evidence="4" id="KW-1185">Reference proteome</keyword>
<dbReference type="InParanoid" id="A0A7L4YLS4"/>
<protein>
    <submittedName>
        <fullName evidence="3">Uncharacterized protein</fullName>
    </submittedName>
</protein>
<organism evidence="3 4">
    <name type="scientific">Epidermidibacterium keratini</name>
    <dbReference type="NCBI Taxonomy" id="1891644"/>
    <lineage>
        <taxon>Bacteria</taxon>
        <taxon>Bacillati</taxon>
        <taxon>Actinomycetota</taxon>
        <taxon>Actinomycetes</taxon>
        <taxon>Sporichthyales</taxon>
        <taxon>Sporichthyaceae</taxon>
        <taxon>Epidermidibacterium</taxon>
    </lineage>
</organism>
<name>A0A7L4YLS4_9ACTN</name>
<evidence type="ECO:0000256" key="2">
    <source>
        <dbReference type="SAM" id="Phobius"/>
    </source>
</evidence>
<evidence type="ECO:0000313" key="4">
    <source>
        <dbReference type="Proteomes" id="UP000463857"/>
    </source>
</evidence>
<sequence length="289" mass="29622">MNSDSEQARETAAEFVGRLGDEQEARLGERVAAMERRFRRDRLKDGLIVAVIMLIIGGVLYNLFTNREQDLRGSIAEDRSADISAALSEQEAAQQTQAQQLEDFLAAQQAAGVPLTAADLKSAIAGVSTDDPALKAALEALAEQLAMVEAQVKQPGPAGPSGPTGSAGPSGEDGAPYSGPPPSDGEDGQDCDPCSPPSISFQLNAAGELVVTIDGASVNLGVVTGAQGPQGAGQVDMQCDQATGRWVATYLDPATGATSTRDAGSCVPPTVTETVTVTPPTSVESSPNG</sequence>
<feature type="transmembrane region" description="Helical" evidence="2">
    <location>
        <begin position="46"/>
        <end position="64"/>
    </location>
</feature>
<dbReference type="RefSeq" id="WP_159543122.1">
    <property type="nucleotide sequence ID" value="NZ_CP047156.1"/>
</dbReference>
<evidence type="ECO:0000313" key="3">
    <source>
        <dbReference type="EMBL" id="QHB99496.1"/>
    </source>
</evidence>
<feature type="region of interest" description="Disordered" evidence="1">
    <location>
        <begin position="255"/>
        <end position="289"/>
    </location>
</feature>
<reference evidence="3 4" key="1">
    <citation type="journal article" date="2018" name="Int. J. Syst. Evol. Microbiol.">
        <title>Epidermidibacterium keratini gen. nov., sp. nov., a member of the family Sporichthyaceae, isolated from keratin epidermis.</title>
        <authorList>
            <person name="Lee D.G."/>
            <person name="Trujillo M.E."/>
            <person name="Kang S."/>
            <person name="Nam J.J."/>
            <person name="Kim Y.J."/>
        </authorList>
    </citation>
    <scope>NUCLEOTIDE SEQUENCE [LARGE SCALE GENOMIC DNA]</scope>
    <source>
        <strain evidence="3 4">EPI-7</strain>
    </source>
</reference>
<feature type="compositionally biased region" description="Low complexity" evidence="1">
    <location>
        <begin position="267"/>
        <end position="289"/>
    </location>
</feature>
<keyword evidence="2" id="KW-0812">Transmembrane</keyword>
<feature type="compositionally biased region" description="Low complexity" evidence="1">
    <location>
        <begin position="161"/>
        <end position="170"/>
    </location>
</feature>
<gene>
    <name evidence="3" type="ORF">EK0264_03815</name>
</gene>
<proteinExistence type="predicted"/>
<dbReference type="KEGG" id="eke:EK0264_03815"/>
<dbReference type="Proteomes" id="UP000463857">
    <property type="component" value="Chromosome"/>
</dbReference>
<evidence type="ECO:0000256" key="1">
    <source>
        <dbReference type="SAM" id="MobiDB-lite"/>
    </source>
</evidence>
<accession>A0A7L4YLS4</accession>
<dbReference type="AlphaFoldDB" id="A0A7L4YLS4"/>
<feature type="region of interest" description="Disordered" evidence="1">
    <location>
        <begin position="153"/>
        <end position="199"/>
    </location>
</feature>